<dbReference type="EMBL" id="ML122274">
    <property type="protein sequence ID" value="RPD58674.1"/>
    <property type="molecule type" value="Genomic_DNA"/>
</dbReference>
<proteinExistence type="predicted"/>
<feature type="transmembrane region" description="Helical" evidence="1">
    <location>
        <begin position="31"/>
        <end position="52"/>
    </location>
</feature>
<keyword evidence="1" id="KW-0812">Transmembrane</keyword>
<keyword evidence="3" id="KW-1185">Reference proteome</keyword>
<accession>A0A5C2S6K7</accession>
<organism evidence="2 3">
    <name type="scientific">Lentinus tigrinus ALCF2SS1-6</name>
    <dbReference type="NCBI Taxonomy" id="1328759"/>
    <lineage>
        <taxon>Eukaryota</taxon>
        <taxon>Fungi</taxon>
        <taxon>Dikarya</taxon>
        <taxon>Basidiomycota</taxon>
        <taxon>Agaricomycotina</taxon>
        <taxon>Agaricomycetes</taxon>
        <taxon>Polyporales</taxon>
        <taxon>Polyporaceae</taxon>
        <taxon>Lentinus</taxon>
    </lineage>
</organism>
<reference evidence="2" key="1">
    <citation type="journal article" date="2018" name="Genome Biol. Evol.">
        <title>Genomics and development of Lentinus tigrinus, a white-rot wood-decaying mushroom with dimorphic fruiting bodies.</title>
        <authorList>
            <person name="Wu B."/>
            <person name="Xu Z."/>
            <person name="Knudson A."/>
            <person name="Carlson A."/>
            <person name="Chen N."/>
            <person name="Kovaka S."/>
            <person name="LaButti K."/>
            <person name="Lipzen A."/>
            <person name="Pennachio C."/>
            <person name="Riley R."/>
            <person name="Schakwitz W."/>
            <person name="Umezawa K."/>
            <person name="Ohm R.A."/>
            <person name="Grigoriev I.V."/>
            <person name="Nagy L.G."/>
            <person name="Gibbons J."/>
            <person name="Hibbett D."/>
        </authorList>
    </citation>
    <scope>NUCLEOTIDE SEQUENCE [LARGE SCALE GENOMIC DNA]</scope>
    <source>
        <strain evidence="2">ALCF2SS1-6</strain>
    </source>
</reference>
<keyword evidence="1" id="KW-0472">Membrane</keyword>
<gene>
    <name evidence="2" type="ORF">L227DRAFT_184532</name>
</gene>
<dbReference type="AlphaFoldDB" id="A0A5C2S6K7"/>
<evidence type="ECO:0000313" key="2">
    <source>
        <dbReference type="EMBL" id="RPD58674.1"/>
    </source>
</evidence>
<sequence length="89" mass="9900">MLSYLHLIAYPSASTYHVDPSSVSVPYASTYQIYILLQMLANLISLCLNFIISRCHSPPATRDSRSLAMCFVREVASRSVVLTSMEPSL</sequence>
<evidence type="ECO:0000256" key="1">
    <source>
        <dbReference type="SAM" id="Phobius"/>
    </source>
</evidence>
<evidence type="ECO:0000313" key="3">
    <source>
        <dbReference type="Proteomes" id="UP000313359"/>
    </source>
</evidence>
<keyword evidence="1" id="KW-1133">Transmembrane helix</keyword>
<dbReference type="Proteomes" id="UP000313359">
    <property type="component" value="Unassembled WGS sequence"/>
</dbReference>
<protein>
    <submittedName>
        <fullName evidence="2">Uncharacterized protein</fullName>
    </submittedName>
</protein>
<name>A0A5C2S6K7_9APHY</name>